<sequence>MCKDKRARRGVSQYNQIHGMTAQGLRTFDSIFNGRYVPALRAAGGNIVDMLRQFMFFHPTTGLRPWARAEHSREPVLTAACSRHLLESTARQLVTENERVSIQYGATAAGLVLEGLRKSSSSSSSKEAAVTGVVLDDGSQLPACLVVDCSGRGSPLPGWLAAAGLQRPRVSRASCNTGYAGWLVRLAPYIDAELAAADVHGVVAVAVPPERTFSSVVRLEGGLWMATVGGHQGVHPERDEAQLLQFARERLWHPGPGRLLAGSTMLAPPAVSKGLSSTWRHYEEIDLPEGLLVLGDSICSFSPVYGQGMTVAAQEISVLHKLLLQRAARHPASFAAANKHAPFASSSSGSGSDDTRRWLQGLPTQLQRSVLPTVKDAWRLSVGNDSKFEGFVSNDVTLGGLGGSNSVAQLAAAKVEGVLLGYLSSLFETAAHDPAVFERVLRVVHLLDQPQALLHPSLLLKQRDTPAPPAAVLAVLTLDCASCSCAVSATTCLLEPAHPAQA</sequence>
<dbReference type="SUPFAM" id="SSF51905">
    <property type="entry name" value="FAD/NAD(P)-binding domain"/>
    <property type="match status" value="1"/>
</dbReference>
<gene>
    <name evidence="1" type="ORF">OEZ85_010093</name>
</gene>
<evidence type="ECO:0008006" key="3">
    <source>
        <dbReference type="Google" id="ProtNLM"/>
    </source>
</evidence>
<dbReference type="InterPro" id="IPR036188">
    <property type="entry name" value="FAD/NAD-bd_sf"/>
</dbReference>
<dbReference type="Gene3D" id="3.50.50.60">
    <property type="entry name" value="FAD/NAD(P)-binding domain"/>
    <property type="match status" value="1"/>
</dbReference>
<protein>
    <recommendedName>
        <fullName evidence="3">Squalene monooxygenase</fullName>
    </recommendedName>
</protein>
<proteinExistence type="predicted"/>
<evidence type="ECO:0000313" key="1">
    <source>
        <dbReference type="EMBL" id="WIA09879.1"/>
    </source>
</evidence>
<dbReference type="EMBL" id="CP126209">
    <property type="protein sequence ID" value="WIA09879.1"/>
    <property type="molecule type" value="Genomic_DNA"/>
</dbReference>
<organism evidence="1 2">
    <name type="scientific">Tetradesmus obliquus</name>
    <name type="common">Green alga</name>
    <name type="synonym">Acutodesmus obliquus</name>
    <dbReference type="NCBI Taxonomy" id="3088"/>
    <lineage>
        <taxon>Eukaryota</taxon>
        <taxon>Viridiplantae</taxon>
        <taxon>Chlorophyta</taxon>
        <taxon>core chlorophytes</taxon>
        <taxon>Chlorophyceae</taxon>
        <taxon>CS clade</taxon>
        <taxon>Sphaeropleales</taxon>
        <taxon>Scenedesmaceae</taxon>
        <taxon>Tetradesmus</taxon>
    </lineage>
</organism>
<keyword evidence="2" id="KW-1185">Reference proteome</keyword>
<dbReference type="Proteomes" id="UP001244341">
    <property type="component" value="Chromosome 2b"/>
</dbReference>
<reference evidence="1 2" key="1">
    <citation type="submission" date="2023-05" db="EMBL/GenBank/DDBJ databases">
        <title>A 100% complete, gapless, phased diploid assembly of the Scenedesmus obliquus UTEX 3031 genome.</title>
        <authorList>
            <person name="Biondi T.C."/>
            <person name="Hanschen E.R."/>
            <person name="Kwon T."/>
            <person name="Eng W."/>
            <person name="Kruse C.P.S."/>
            <person name="Koehler S.I."/>
            <person name="Kunde Y."/>
            <person name="Gleasner C.D."/>
            <person name="You Mak K.T."/>
            <person name="Polle J."/>
            <person name="Hovde B.T."/>
            <person name="Starkenburg S.R."/>
        </authorList>
    </citation>
    <scope>NUCLEOTIDE SEQUENCE [LARGE SCALE GENOMIC DNA]</scope>
    <source>
        <strain evidence="1 2">DOE0152z</strain>
    </source>
</reference>
<accession>A0ABY8TL90</accession>
<name>A0ABY8TL90_TETOB</name>
<evidence type="ECO:0000313" key="2">
    <source>
        <dbReference type="Proteomes" id="UP001244341"/>
    </source>
</evidence>